<name>A0ABV2A2H4_9ACTN</name>
<dbReference type="Pfam" id="PF06304">
    <property type="entry name" value="DUF1048"/>
    <property type="match status" value="1"/>
</dbReference>
<reference evidence="1 2" key="1">
    <citation type="submission" date="2024-06" db="EMBL/GenBank/DDBJ databases">
        <authorList>
            <person name="Bataeva Y.V."/>
            <person name="Grigorian L.N."/>
            <person name="Solomentsev V.I."/>
        </authorList>
    </citation>
    <scope>NUCLEOTIDE SEQUENCE [LARGE SCALE GENOMIC DNA]</scope>
    <source>
        <strain evidence="2">SCPM-O-B-12605 (RCAM04882)</strain>
    </source>
</reference>
<protein>
    <submittedName>
        <fullName evidence="1">DUF1048 domain-containing protein</fullName>
    </submittedName>
</protein>
<keyword evidence="2" id="KW-1185">Reference proteome</keyword>
<dbReference type="SUPFAM" id="SSF158560">
    <property type="entry name" value="BH3980-like"/>
    <property type="match status" value="1"/>
</dbReference>
<evidence type="ECO:0000313" key="1">
    <source>
        <dbReference type="EMBL" id="MES0837379.1"/>
    </source>
</evidence>
<dbReference type="EMBL" id="JBEQNB010000017">
    <property type="protein sequence ID" value="MES0837379.1"/>
    <property type="molecule type" value="Genomic_DNA"/>
</dbReference>
<dbReference type="InterPro" id="IPR008316">
    <property type="entry name" value="UCP029876"/>
</dbReference>
<organism evidence="1 2">
    <name type="scientific">Nocardiopsis tropica</name>
    <dbReference type="NCBI Taxonomy" id="109330"/>
    <lineage>
        <taxon>Bacteria</taxon>
        <taxon>Bacillati</taxon>
        <taxon>Actinomycetota</taxon>
        <taxon>Actinomycetes</taxon>
        <taxon>Streptosporangiales</taxon>
        <taxon>Nocardiopsidaceae</taxon>
        <taxon>Nocardiopsis</taxon>
    </lineage>
</organism>
<dbReference type="Proteomes" id="UP001432401">
    <property type="component" value="Unassembled WGS sequence"/>
</dbReference>
<evidence type="ECO:0000313" key="2">
    <source>
        <dbReference type="Proteomes" id="UP001432401"/>
    </source>
</evidence>
<dbReference type="RefSeq" id="WP_352986239.1">
    <property type="nucleotide sequence ID" value="NZ_JBEQNA010000016.1"/>
</dbReference>
<dbReference type="Gene3D" id="1.10.1900.10">
    <property type="entry name" value="c-terminal domain of poly(a) binding protein"/>
    <property type="match status" value="1"/>
</dbReference>
<gene>
    <name evidence="1" type="ORF">ABUK86_26610</name>
</gene>
<proteinExistence type="predicted"/>
<sequence>MAPSWIEQVTGSFEDKKRYRQYKARTKQLPENYRTAVEALDRYLMYFGSITRGDILMEMLDDLIDLFEQSAAVGTPIREIVGEDPVEFAETFLANYSEGQWIKKERERLARAIERATGEDTGKEEGPL</sequence>
<comment type="caution">
    <text evidence="1">The sequence shown here is derived from an EMBL/GenBank/DDBJ whole genome shotgun (WGS) entry which is preliminary data.</text>
</comment>
<accession>A0ABV2A2H4</accession>